<comment type="caution">
    <text evidence="1">The sequence shown here is derived from an EMBL/GenBank/DDBJ whole genome shotgun (WGS) entry which is preliminary data.</text>
</comment>
<evidence type="ECO:0000313" key="1">
    <source>
        <dbReference type="EMBL" id="KAA9331571.1"/>
    </source>
</evidence>
<gene>
    <name evidence="1" type="ORF">F0P96_15150</name>
</gene>
<dbReference type="EMBL" id="VTWU01000005">
    <property type="protein sequence ID" value="KAA9331571.1"/>
    <property type="molecule type" value="Genomic_DNA"/>
</dbReference>
<sequence>MLDFYLLADADPKPSPARLAELPKAGQLSAEDFAHLQKQRIIEVRLDYHQDFRWSSSVVKMKLQLLLHQHPQLRPENASTPEQRLFVVLLNASTADSGLLAAAD</sequence>
<protein>
    <submittedName>
        <fullName evidence="1">Uncharacterized protein</fullName>
    </submittedName>
</protein>
<evidence type="ECO:0000313" key="2">
    <source>
        <dbReference type="Proteomes" id="UP000326380"/>
    </source>
</evidence>
<proteinExistence type="predicted"/>
<dbReference type="AlphaFoldDB" id="A0AA88K331"/>
<name>A0AA88K331_9BACT</name>
<dbReference type="RefSeq" id="WP_151079750.1">
    <property type="nucleotide sequence ID" value="NZ_CP047647.1"/>
</dbReference>
<dbReference type="Proteomes" id="UP000326380">
    <property type="component" value="Unassembled WGS sequence"/>
</dbReference>
<keyword evidence="2" id="KW-1185">Reference proteome</keyword>
<reference evidence="1 2" key="1">
    <citation type="submission" date="2019-09" db="EMBL/GenBank/DDBJ databases">
        <title>Genome sequence of Hymenobacter sp. M3.</title>
        <authorList>
            <person name="Srinivasan S."/>
        </authorList>
    </citation>
    <scope>NUCLEOTIDE SEQUENCE [LARGE SCALE GENOMIC DNA]</scope>
    <source>
        <strain evidence="1 2">M3</strain>
    </source>
</reference>
<organism evidence="1 2">
    <name type="scientific">Hymenobacter busanensis</name>
    <dbReference type="NCBI Taxonomy" id="2607656"/>
    <lineage>
        <taxon>Bacteria</taxon>
        <taxon>Pseudomonadati</taxon>
        <taxon>Bacteroidota</taxon>
        <taxon>Cytophagia</taxon>
        <taxon>Cytophagales</taxon>
        <taxon>Hymenobacteraceae</taxon>
        <taxon>Hymenobacter</taxon>
    </lineage>
</organism>
<accession>A0AA88K331</accession>